<dbReference type="EMBL" id="BMIQ01000009">
    <property type="protein sequence ID" value="GGE20825.1"/>
    <property type="molecule type" value="Genomic_DNA"/>
</dbReference>
<dbReference type="Gene3D" id="3.10.620.30">
    <property type="match status" value="1"/>
</dbReference>
<dbReference type="SMART" id="SM00460">
    <property type="entry name" value="TGc"/>
    <property type="match status" value="1"/>
</dbReference>
<accession>A0A917A0K6</accession>
<organism evidence="2 3">
    <name type="scientific">Aureimonas endophytica</name>
    <dbReference type="NCBI Taxonomy" id="2027858"/>
    <lineage>
        <taxon>Bacteria</taxon>
        <taxon>Pseudomonadati</taxon>
        <taxon>Pseudomonadota</taxon>
        <taxon>Alphaproteobacteria</taxon>
        <taxon>Hyphomicrobiales</taxon>
        <taxon>Aurantimonadaceae</taxon>
        <taxon>Aureimonas</taxon>
    </lineage>
</organism>
<protein>
    <submittedName>
        <fullName evidence="2">Transglutaminase</fullName>
    </submittedName>
</protein>
<dbReference type="RefSeq" id="WP_244639635.1">
    <property type="nucleotide sequence ID" value="NZ_BMIQ01000009.1"/>
</dbReference>
<sequence length="318" mass="33927">MSGSDGPVLYDLRLRIAADYPSTVKEARHILRMRPRRRANQEVLGETLRLTPAPDEMRGVADFFGNACDHVAILKQHEMLDADLVARVRVAPTAFDPAGAPSLAETAEAARTSRETGATAPVHFRGASRLLRPSPAIMDFGRDFAAAPNVAEAALAMTKAIHAGFTYASGETGIDTPVETVLRTRRGVCQDFAHLMIAALRGLGLPAAYVSGFLRTEPPPGRPRLAGADAMHAWVAVWLGPSLGWREFDPTNGVAANVDHLVVAIGRDYADVAPMGGVVTTSGGQMARHEVDMVPVEDAEALADKPAGAVNELVRQTR</sequence>
<reference evidence="2" key="1">
    <citation type="journal article" date="2014" name="Int. J. Syst. Evol. Microbiol.">
        <title>Complete genome sequence of Corynebacterium casei LMG S-19264T (=DSM 44701T), isolated from a smear-ripened cheese.</title>
        <authorList>
            <consortium name="US DOE Joint Genome Institute (JGI-PGF)"/>
            <person name="Walter F."/>
            <person name="Albersmeier A."/>
            <person name="Kalinowski J."/>
            <person name="Ruckert C."/>
        </authorList>
    </citation>
    <scope>NUCLEOTIDE SEQUENCE</scope>
    <source>
        <strain evidence="2">CGMCC 1.15367</strain>
    </source>
</reference>
<evidence type="ECO:0000259" key="1">
    <source>
        <dbReference type="SMART" id="SM00460"/>
    </source>
</evidence>
<dbReference type="InterPro" id="IPR013589">
    <property type="entry name" value="Bac_transglu_N"/>
</dbReference>
<dbReference type="Pfam" id="PF01841">
    <property type="entry name" value="Transglut_core"/>
    <property type="match status" value="1"/>
</dbReference>
<reference evidence="2" key="2">
    <citation type="submission" date="2020-09" db="EMBL/GenBank/DDBJ databases">
        <authorList>
            <person name="Sun Q."/>
            <person name="Zhou Y."/>
        </authorList>
    </citation>
    <scope>NUCLEOTIDE SEQUENCE</scope>
    <source>
        <strain evidence="2">CGMCC 1.15367</strain>
    </source>
</reference>
<dbReference type="InterPro" id="IPR038765">
    <property type="entry name" value="Papain-like_cys_pep_sf"/>
</dbReference>
<dbReference type="Pfam" id="PF08379">
    <property type="entry name" value="Bact_transglu_N"/>
    <property type="match status" value="1"/>
</dbReference>
<feature type="domain" description="Transglutaminase-like" evidence="1">
    <location>
        <begin position="181"/>
        <end position="252"/>
    </location>
</feature>
<dbReference type="AlphaFoldDB" id="A0A917A0K6"/>
<keyword evidence="3" id="KW-1185">Reference proteome</keyword>
<dbReference type="Proteomes" id="UP000644699">
    <property type="component" value="Unassembled WGS sequence"/>
</dbReference>
<dbReference type="PANTHER" id="PTHR33490">
    <property type="entry name" value="BLR5614 PROTEIN-RELATED"/>
    <property type="match status" value="1"/>
</dbReference>
<proteinExistence type="predicted"/>
<evidence type="ECO:0000313" key="3">
    <source>
        <dbReference type="Proteomes" id="UP000644699"/>
    </source>
</evidence>
<comment type="caution">
    <text evidence="2">The sequence shown here is derived from an EMBL/GenBank/DDBJ whole genome shotgun (WGS) entry which is preliminary data.</text>
</comment>
<evidence type="ECO:0000313" key="2">
    <source>
        <dbReference type="EMBL" id="GGE20825.1"/>
    </source>
</evidence>
<dbReference type="SUPFAM" id="SSF54001">
    <property type="entry name" value="Cysteine proteinases"/>
    <property type="match status" value="1"/>
</dbReference>
<dbReference type="PANTHER" id="PTHR33490:SF7">
    <property type="entry name" value="BLR2979 PROTEIN"/>
    <property type="match status" value="1"/>
</dbReference>
<name>A0A917A0K6_9HYPH</name>
<dbReference type="InterPro" id="IPR002931">
    <property type="entry name" value="Transglutaminase-like"/>
</dbReference>
<gene>
    <name evidence="2" type="ORF">GCM10011390_45150</name>
</gene>